<dbReference type="EMBL" id="GL377315">
    <property type="protein sequence ID" value="EFI91752.1"/>
    <property type="molecule type" value="Genomic_DNA"/>
</dbReference>
<name>D8QJQ2_SCHCM</name>
<organism evidence="3">
    <name type="scientific">Schizophyllum commune (strain H4-8 / FGSC 9210)</name>
    <name type="common">Split gill fungus</name>
    <dbReference type="NCBI Taxonomy" id="578458"/>
    <lineage>
        <taxon>Eukaryota</taxon>
        <taxon>Fungi</taxon>
        <taxon>Dikarya</taxon>
        <taxon>Basidiomycota</taxon>
        <taxon>Agaricomycotina</taxon>
        <taxon>Agaricomycetes</taxon>
        <taxon>Agaricomycetidae</taxon>
        <taxon>Agaricales</taxon>
        <taxon>Schizophyllaceae</taxon>
        <taxon>Schizophyllum</taxon>
    </lineage>
</organism>
<protein>
    <submittedName>
        <fullName evidence="2">Expressed protein</fullName>
    </submittedName>
</protein>
<evidence type="ECO:0000313" key="2">
    <source>
        <dbReference type="EMBL" id="EFI91752.1"/>
    </source>
</evidence>
<feature type="compositionally biased region" description="Polar residues" evidence="1">
    <location>
        <begin position="187"/>
        <end position="201"/>
    </location>
</feature>
<dbReference type="GeneID" id="9593445"/>
<dbReference type="HOGENOM" id="CLU_1361110_0_0_1"/>
<evidence type="ECO:0000256" key="1">
    <source>
        <dbReference type="SAM" id="MobiDB-lite"/>
    </source>
</evidence>
<dbReference type="Proteomes" id="UP000007431">
    <property type="component" value="Unassembled WGS sequence"/>
</dbReference>
<feature type="region of interest" description="Disordered" evidence="1">
    <location>
        <begin position="152"/>
        <end position="201"/>
    </location>
</feature>
<proteinExistence type="predicted"/>
<keyword evidence="3" id="KW-1185">Reference proteome</keyword>
<dbReference type="VEuPathDB" id="FungiDB:SCHCODRAFT_02643645"/>
<dbReference type="AlphaFoldDB" id="D8QJQ2"/>
<accession>D8QJQ2</accession>
<gene>
    <name evidence="2" type="ORF">SCHCODRAFT_86180</name>
</gene>
<dbReference type="InParanoid" id="D8QJQ2"/>
<evidence type="ECO:0000313" key="3">
    <source>
        <dbReference type="Proteomes" id="UP000007431"/>
    </source>
</evidence>
<reference evidence="2 3" key="1">
    <citation type="journal article" date="2010" name="Nat. Biotechnol.">
        <title>Genome sequence of the model mushroom Schizophyllum commune.</title>
        <authorList>
            <person name="Ohm R.A."/>
            <person name="de Jong J.F."/>
            <person name="Lugones L.G."/>
            <person name="Aerts A."/>
            <person name="Kothe E."/>
            <person name="Stajich J.E."/>
            <person name="de Vries R.P."/>
            <person name="Record E."/>
            <person name="Levasseur A."/>
            <person name="Baker S.E."/>
            <person name="Bartholomew K.A."/>
            <person name="Coutinho P.M."/>
            <person name="Erdmann S."/>
            <person name="Fowler T.J."/>
            <person name="Gathman A.C."/>
            <person name="Lombard V."/>
            <person name="Henrissat B."/>
            <person name="Knabe N."/>
            <person name="Kuees U."/>
            <person name="Lilly W.W."/>
            <person name="Lindquist E."/>
            <person name="Lucas S."/>
            <person name="Magnuson J.K."/>
            <person name="Piumi F."/>
            <person name="Raudaskoski M."/>
            <person name="Salamov A."/>
            <person name="Schmutz J."/>
            <person name="Schwarze F.W.M.R."/>
            <person name="vanKuyk P.A."/>
            <person name="Horton J.S."/>
            <person name="Grigoriev I.V."/>
            <person name="Woesten H.A.B."/>
        </authorList>
    </citation>
    <scope>NUCLEOTIDE SEQUENCE [LARGE SCALE GENOMIC DNA]</scope>
    <source>
        <strain evidence="3">H4-8 / FGSC 9210</strain>
    </source>
</reference>
<sequence>MSYIDFEGAHKFPTKTTGRKVISDKGTRPAVYSAWTKIGRPYSNTMNIGAVDPYRATWWSWWSAHMPAVRRLPGGSLLDPARLVDVIRSSDDWEGLDQVFGKDGMLQFLLTLLWWGDAVHGRGNAKQRAEWEIACADFSGILDAIIVTTGHKKANRKRKAPGDDAGPSKKARQSHEKPCPPRRSSRHTSAPTPSTSKVRRH</sequence>
<dbReference type="OrthoDB" id="2683861at2759"/>
<dbReference type="KEGG" id="scm:SCHCO_02643645"/>